<evidence type="ECO:0000313" key="2">
    <source>
        <dbReference type="Proteomes" id="UP000288351"/>
    </source>
</evidence>
<reference evidence="1 2" key="1">
    <citation type="journal article" date="2019" name="Microbiol. Resour. Announc.">
        <title>Draft Genome Sequence of the Most Traditional epsilon-Poly-l-Lysine Producer, Streptomyces albulus NBRC14147.</title>
        <authorList>
            <person name="Yamanaka K."/>
            <person name="Hamano Y."/>
        </authorList>
    </citation>
    <scope>NUCLEOTIDE SEQUENCE [LARGE SCALE GENOMIC DNA]</scope>
    <source>
        <strain evidence="1 2">NBRC 14147</strain>
    </source>
</reference>
<dbReference type="Proteomes" id="UP000288351">
    <property type="component" value="Unassembled WGS sequence"/>
</dbReference>
<protein>
    <submittedName>
        <fullName evidence="1">Uncharacterized protein</fullName>
    </submittedName>
</protein>
<accession>A0A059VY64</accession>
<gene>
    <name evidence="1" type="ORF">SALB_00803</name>
</gene>
<comment type="caution">
    <text evidence="1">The sequence shown here is derived from an EMBL/GenBank/DDBJ whole genome shotgun (WGS) entry which is preliminary data.</text>
</comment>
<dbReference type="EMBL" id="BHXC01000006">
    <property type="protein sequence ID" value="GCB88134.1"/>
    <property type="molecule type" value="Genomic_DNA"/>
</dbReference>
<dbReference type="AlphaFoldDB" id="A0A059VY64"/>
<evidence type="ECO:0000313" key="1">
    <source>
        <dbReference type="EMBL" id="GCB88134.1"/>
    </source>
</evidence>
<sequence length="38" mass="3996">MRAVDADVDQPPMRLAAGLNDDLVRFRDSGILGPQAGG</sequence>
<organism evidence="1 2">
    <name type="scientific">Streptomyces noursei</name>
    <name type="common">Streptomyces albulus</name>
    <dbReference type="NCBI Taxonomy" id="1971"/>
    <lineage>
        <taxon>Bacteria</taxon>
        <taxon>Bacillati</taxon>
        <taxon>Actinomycetota</taxon>
        <taxon>Actinomycetes</taxon>
        <taxon>Kitasatosporales</taxon>
        <taxon>Streptomycetaceae</taxon>
        <taxon>Streptomyces</taxon>
    </lineage>
</organism>
<proteinExistence type="predicted"/>
<name>A0A059VY64_STRNR</name>